<dbReference type="Proteomes" id="UP001610063">
    <property type="component" value="Unassembled WGS sequence"/>
</dbReference>
<proteinExistence type="predicted"/>
<reference evidence="5 6" key="1">
    <citation type="journal article" date="2013" name="Int. J. Syst. Evol. Microbiol.">
        <title>Marinoscillum luteum sp. nov., isolated from marine sediment.</title>
        <authorList>
            <person name="Cha I.T."/>
            <person name="Park S.J."/>
            <person name="Kim S.J."/>
            <person name="Kim J.G."/>
            <person name="Jung M.Y."/>
            <person name="Shin K.S."/>
            <person name="Kwon K.K."/>
            <person name="Yang S.H."/>
            <person name="Seo Y.S."/>
            <person name="Rhee S.K."/>
        </authorList>
    </citation>
    <scope>NUCLEOTIDE SEQUENCE [LARGE SCALE GENOMIC DNA]</scope>
    <source>
        <strain evidence="5 6">KCTC 23939</strain>
    </source>
</reference>
<protein>
    <submittedName>
        <fullName evidence="5">AraC family transcriptional regulator</fullName>
    </submittedName>
</protein>
<dbReference type="EMBL" id="JBIPKE010000020">
    <property type="protein sequence ID" value="MFH6985948.1"/>
    <property type="molecule type" value="Genomic_DNA"/>
</dbReference>
<dbReference type="PANTHER" id="PTHR43280:SF17">
    <property type="entry name" value="ARAC-TYPE DNA-BINDING DOMAIN-CONTAINING PROTEIN"/>
    <property type="match status" value="1"/>
</dbReference>
<dbReference type="InterPro" id="IPR003313">
    <property type="entry name" value="AraC-bd"/>
</dbReference>
<dbReference type="InterPro" id="IPR018060">
    <property type="entry name" value="HTH_AraC"/>
</dbReference>
<dbReference type="Gene3D" id="1.10.10.60">
    <property type="entry name" value="Homeodomain-like"/>
    <property type="match status" value="2"/>
</dbReference>
<keyword evidence="3" id="KW-0804">Transcription</keyword>
<evidence type="ECO:0000313" key="5">
    <source>
        <dbReference type="EMBL" id="MFH6985948.1"/>
    </source>
</evidence>
<evidence type="ECO:0000313" key="6">
    <source>
        <dbReference type="Proteomes" id="UP001610063"/>
    </source>
</evidence>
<accession>A0ABW7NEG6</accession>
<evidence type="ECO:0000256" key="1">
    <source>
        <dbReference type="ARBA" id="ARBA00023015"/>
    </source>
</evidence>
<organism evidence="5 6">
    <name type="scientific">Marinoscillum luteum</name>
    <dbReference type="NCBI Taxonomy" id="861051"/>
    <lineage>
        <taxon>Bacteria</taxon>
        <taxon>Pseudomonadati</taxon>
        <taxon>Bacteroidota</taxon>
        <taxon>Cytophagia</taxon>
        <taxon>Cytophagales</taxon>
        <taxon>Reichenbachiellaceae</taxon>
        <taxon>Marinoscillum</taxon>
    </lineage>
</organism>
<comment type="caution">
    <text evidence="5">The sequence shown here is derived from an EMBL/GenBank/DDBJ whole genome shotgun (WGS) entry which is preliminary data.</text>
</comment>
<evidence type="ECO:0000256" key="2">
    <source>
        <dbReference type="ARBA" id="ARBA00023125"/>
    </source>
</evidence>
<keyword evidence="2" id="KW-0238">DNA-binding</keyword>
<dbReference type="InterPro" id="IPR009057">
    <property type="entry name" value="Homeodomain-like_sf"/>
</dbReference>
<keyword evidence="1" id="KW-0805">Transcription regulation</keyword>
<evidence type="ECO:0000256" key="3">
    <source>
        <dbReference type="ARBA" id="ARBA00023163"/>
    </source>
</evidence>
<dbReference type="Gene3D" id="2.60.120.10">
    <property type="entry name" value="Jelly Rolls"/>
    <property type="match status" value="1"/>
</dbReference>
<dbReference type="Pfam" id="PF02311">
    <property type="entry name" value="AraC_binding"/>
    <property type="match status" value="1"/>
</dbReference>
<dbReference type="InterPro" id="IPR018062">
    <property type="entry name" value="HTH_AraC-typ_CS"/>
</dbReference>
<feature type="domain" description="HTH araC/xylS-type" evidence="4">
    <location>
        <begin position="176"/>
        <end position="276"/>
    </location>
</feature>
<sequence length="284" mass="33551">MKRETLFQPFEIVTKTVDECPKLEHMHMFFELVYIMEGTGQQCINQNKFRYHPGHMFLITPQDCHSFDIETTTTFFFLRFNDIYIKQSGLWKDKIEQLEYILQNVGHKPGCILKNQTDKQLVKPMVDAIIREYVNRDLYNKELIEHLVNTMIVVVARNIAKYLPDTVGEHTEEKAMDILQYIHKNIYEPEKLRAKAISDEFGISESYLGRYFKKHAEISLQEYVSNYRVQLIEHRLKHSDLRVGEIANSLGFSDESHLNKFFKKATGLSPVAFRKEFRKEIAQF</sequence>
<name>A0ABW7NEG6_9BACT</name>
<dbReference type="SUPFAM" id="SSF51215">
    <property type="entry name" value="Regulatory protein AraC"/>
    <property type="match status" value="1"/>
</dbReference>
<dbReference type="PROSITE" id="PS01124">
    <property type="entry name" value="HTH_ARAC_FAMILY_2"/>
    <property type="match status" value="1"/>
</dbReference>
<dbReference type="PROSITE" id="PS00041">
    <property type="entry name" value="HTH_ARAC_FAMILY_1"/>
    <property type="match status" value="1"/>
</dbReference>
<dbReference type="InterPro" id="IPR014710">
    <property type="entry name" value="RmlC-like_jellyroll"/>
</dbReference>
<dbReference type="SUPFAM" id="SSF46689">
    <property type="entry name" value="Homeodomain-like"/>
    <property type="match status" value="1"/>
</dbReference>
<dbReference type="PANTHER" id="PTHR43280">
    <property type="entry name" value="ARAC-FAMILY TRANSCRIPTIONAL REGULATOR"/>
    <property type="match status" value="1"/>
</dbReference>
<gene>
    <name evidence="5" type="ORF">ACHKAR_21015</name>
</gene>
<dbReference type="InterPro" id="IPR037923">
    <property type="entry name" value="HTH-like"/>
</dbReference>
<dbReference type="RefSeq" id="WP_395419410.1">
    <property type="nucleotide sequence ID" value="NZ_JBIPKE010000020.1"/>
</dbReference>
<evidence type="ECO:0000259" key="4">
    <source>
        <dbReference type="PROSITE" id="PS01124"/>
    </source>
</evidence>
<dbReference type="Pfam" id="PF12833">
    <property type="entry name" value="HTH_18"/>
    <property type="match status" value="1"/>
</dbReference>
<keyword evidence="6" id="KW-1185">Reference proteome</keyword>
<dbReference type="SMART" id="SM00342">
    <property type="entry name" value="HTH_ARAC"/>
    <property type="match status" value="1"/>
</dbReference>